<accession>A0A023B2B5</accession>
<dbReference type="SUPFAM" id="SSF56672">
    <property type="entry name" value="DNA/RNA polymerases"/>
    <property type="match status" value="1"/>
</dbReference>
<dbReference type="GO" id="GO:0003676">
    <property type="term" value="F:nucleic acid binding"/>
    <property type="evidence" value="ECO:0007669"/>
    <property type="project" value="InterPro"/>
</dbReference>
<dbReference type="Gene3D" id="1.10.340.70">
    <property type="match status" value="1"/>
</dbReference>
<dbReference type="AlphaFoldDB" id="A0A023B2B5"/>
<evidence type="ECO:0000259" key="1">
    <source>
        <dbReference type="Pfam" id="PF17921"/>
    </source>
</evidence>
<dbReference type="InterPro" id="IPR043502">
    <property type="entry name" value="DNA/RNA_pol_sf"/>
</dbReference>
<dbReference type="InterPro" id="IPR036397">
    <property type="entry name" value="RNaseH_sf"/>
</dbReference>
<dbReference type="VEuPathDB" id="CryptoDB:GNI_127740"/>
<proteinExistence type="predicted"/>
<dbReference type="eggNOG" id="KOG0017">
    <property type="taxonomic scope" value="Eukaryota"/>
</dbReference>
<reference evidence="2" key="1">
    <citation type="submission" date="2013-12" db="EMBL/GenBank/DDBJ databases">
        <authorList>
            <person name="Omoto C.K."/>
            <person name="Sibley D."/>
            <person name="Venepally P."/>
            <person name="Hadjithomas M."/>
            <person name="Karamycheva S."/>
            <person name="Brunk B."/>
            <person name="Roos D."/>
            <person name="Caler E."/>
            <person name="Lorenzi H."/>
        </authorList>
    </citation>
    <scope>NUCLEOTIDE SEQUENCE</scope>
</reference>
<evidence type="ECO:0000313" key="2">
    <source>
        <dbReference type="EMBL" id="EZG49015.1"/>
    </source>
</evidence>
<organism evidence="2 3">
    <name type="scientific">Gregarina niphandrodes</name>
    <name type="common">Septate eugregarine</name>
    <dbReference type="NCBI Taxonomy" id="110365"/>
    <lineage>
        <taxon>Eukaryota</taxon>
        <taxon>Sar</taxon>
        <taxon>Alveolata</taxon>
        <taxon>Apicomplexa</taxon>
        <taxon>Conoidasida</taxon>
        <taxon>Gregarinasina</taxon>
        <taxon>Eugregarinorida</taxon>
        <taxon>Gregarinidae</taxon>
        <taxon>Gregarina</taxon>
    </lineage>
</organism>
<evidence type="ECO:0000313" key="3">
    <source>
        <dbReference type="Proteomes" id="UP000019763"/>
    </source>
</evidence>
<dbReference type="Gene3D" id="3.30.70.270">
    <property type="match status" value="1"/>
</dbReference>
<dbReference type="PANTHER" id="PTHR37984">
    <property type="entry name" value="PROTEIN CBG26694"/>
    <property type="match status" value="1"/>
</dbReference>
<comment type="caution">
    <text evidence="2">The sequence shown here is derived from an EMBL/GenBank/DDBJ whole genome shotgun (WGS) entry which is preliminary data.</text>
</comment>
<dbReference type="RefSeq" id="XP_011132059.1">
    <property type="nucleotide sequence ID" value="XM_011133757.1"/>
</dbReference>
<gene>
    <name evidence="2" type="ORF">GNI_127740</name>
</gene>
<feature type="domain" description="Integrase zinc-binding" evidence="1">
    <location>
        <begin position="197"/>
        <end position="245"/>
    </location>
</feature>
<dbReference type="SUPFAM" id="SSF53098">
    <property type="entry name" value="Ribonuclease H-like"/>
    <property type="match status" value="1"/>
</dbReference>
<dbReference type="Pfam" id="PF17921">
    <property type="entry name" value="Integrase_H2C2"/>
    <property type="match status" value="1"/>
</dbReference>
<name>A0A023B2B5_GRENI</name>
<sequence>MQGERIDAVKNAEVPSDKRGLQSFLGLVGHLRPFIPRFADYTAPLFDLLKKGTVFAWGPGQADAFKAPKEAGVEAARMRRSQGGREVPLEFVSKKFTAAEYRWTDYVTLAHFTVKTDHANLRYLTGVDKGKVFQWTSALSRFDFTLEFVSGERNCMADCLSRYAAGARTMTRLWNRWPLGARCAYGGTSSREPADGGMRTRVISLFHSGSSGHMGGFNTSKRVMSLYYWPGLAADVAQTVKDCLVSARERRRAPITHPVPGGNLDAAVALDLVSLDHVGPLNLGRQNWWILVAVDHATRYLGAWITSLVAARQMVKIFYRGWVVPFGIPRIVLRQRDEFQRSISRCSDQMVRVAAPDNSYIQTAGERHKRSFSPGAPIRALRAMAGEAKESITHGSCGCQGS</sequence>
<dbReference type="PANTHER" id="PTHR37984:SF5">
    <property type="entry name" value="PROTEIN NYNRIN-LIKE"/>
    <property type="match status" value="1"/>
</dbReference>
<dbReference type="Proteomes" id="UP000019763">
    <property type="component" value="Unassembled WGS sequence"/>
</dbReference>
<dbReference type="GeneID" id="22914480"/>
<dbReference type="InterPro" id="IPR050951">
    <property type="entry name" value="Retrovirus_Pol_polyprotein"/>
</dbReference>
<dbReference type="EMBL" id="AFNH02000953">
    <property type="protein sequence ID" value="EZG49015.1"/>
    <property type="molecule type" value="Genomic_DNA"/>
</dbReference>
<dbReference type="InterPro" id="IPR012337">
    <property type="entry name" value="RNaseH-like_sf"/>
</dbReference>
<protein>
    <recommendedName>
        <fullName evidence="1">Integrase zinc-binding domain-containing protein</fullName>
    </recommendedName>
</protein>
<dbReference type="InterPro" id="IPR043128">
    <property type="entry name" value="Rev_trsase/Diguanyl_cyclase"/>
</dbReference>
<dbReference type="InterPro" id="IPR041588">
    <property type="entry name" value="Integrase_H2C2"/>
</dbReference>
<dbReference type="OrthoDB" id="2286242at2759"/>
<dbReference type="Gene3D" id="3.30.420.10">
    <property type="entry name" value="Ribonuclease H-like superfamily/Ribonuclease H"/>
    <property type="match status" value="1"/>
</dbReference>
<keyword evidence="3" id="KW-1185">Reference proteome</keyword>